<dbReference type="EMBL" id="CM017626">
    <property type="protein sequence ID" value="TYH78093.1"/>
    <property type="molecule type" value="Genomic_DNA"/>
</dbReference>
<reference evidence="2 3" key="1">
    <citation type="submission" date="2019-07" db="EMBL/GenBank/DDBJ databases">
        <title>WGS assembly of Gossypium tomentosum.</title>
        <authorList>
            <person name="Chen Z.J."/>
            <person name="Sreedasyam A."/>
            <person name="Ando A."/>
            <person name="Song Q."/>
            <person name="De L."/>
            <person name="Hulse-Kemp A."/>
            <person name="Ding M."/>
            <person name="Ye W."/>
            <person name="Kirkbride R."/>
            <person name="Jenkins J."/>
            <person name="Plott C."/>
            <person name="Lovell J."/>
            <person name="Lin Y.-M."/>
            <person name="Vaughn R."/>
            <person name="Liu B."/>
            <person name="Li W."/>
            <person name="Simpson S."/>
            <person name="Scheffler B."/>
            <person name="Saski C."/>
            <person name="Grover C."/>
            <person name="Hu G."/>
            <person name="Conover J."/>
            <person name="Carlson J."/>
            <person name="Shu S."/>
            <person name="Boston L."/>
            <person name="Williams M."/>
            <person name="Peterson D."/>
            <person name="Mcgee K."/>
            <person name="Jones D."/>
            <person name="Wendel J."/>
            <person name="Stelly D."/>
            <person name="Grimwood J."/>
            <person name="Schmutz J."/>
        </authorList>
    </citation>
    <scope>NUCLEOTIDE SEQUENCE [LARGE SCALE GENOMIC DNA]</scope>
    <source>
        <strain evidence="2">7179.01</strain>
    </source>
</reference>
<sequence length="49" mass="5826">MHLFHLSCSLLLLFDLHDQVQSMENAVCERVRELLVSKVPCIWKSLRTW</sequence>
<accession>A0A5D2LIY8</accession>
<evidence type="ECO:0000313" key="2">
    <source>
        <dbReference type="EMBL" id="TYH78093.1"/>
    </source>
</evidence>
<dbReference type="AlphaFoldDB" id="A0A5D2LIY8"/>
<evidence type="ECO:0000256" key="1">
    <source>
        <dbReference type="SAM" id="SignalP"/>
    </source>
</evidence>
<evidence type="ECO:0000313" key="3">
    <source>
        <dbReference type="Proteomes" id="UP000322667"/>
    </source>
</evidence>
<protein>
    <submittedName>
        <fullName evidence="2">Uncharacterized protein</fullName>
    </submittedName>
</protein>
<dbReference type="Proteomes" id="UP000322667">
    <property type="component" value="Chromosome D04"/>
</dbReference>
<proteinExistence type="predicted"/>
<name>A0A5D2LIY8_GOSTO</name>
<gene>
    <name evidence="2" type="ORF">ES332_D04G201400v1</name>
</gene>
<keyword evidence="3" id="KW-1185">Reference proteome</keyword>
<organism evidence="2 3">
    <name type="scientific">Gossypium tomentosum</name>
    <name type="common">Hawaiian cotton</name>
    <name type="synonym">Gossypium sandvicense</name>
    <dbReference type="NCBI Taxonomy" id="34277"/>
    <lineage>
        <taxon>Eukaryota</taxon>
        <taxon>Viridiplantae</taxon>
        <taxon>Streptophyta</taxon>
        <taxon>Embryophyta</taxon>
        <taxon>Tracheophyta</taxon>
        <taxon>Spermatophyta</taxon>
        <taxon>Magnoliopsida</taxon>
        <taxon>eudicotyledons</taxon>
        <taxon>Gunneridae</taxon>
        <taxon>Pentapetalae</taxon>
        <taxon>rosids</taxon>
        <taxon>malvids</taxon>
        <taxon>Malvales</taxon>
        <taxon>Malvaceae</taxon>
        <taxon>Malvoideae</taxon>
        <taxon>Gossypium</taxon>
    </lineage>
</organism>
<feature type="chain" id="PRO_5022863086" evidence="1">
    <location>
        <begin position="23"/>
        <end position="49"/>
    </location>
</feature>
<keyword evidence="1" id="KW-0732">Signal</keyword>
<feature type="signal peptide" evidence="1">
    <location>
        <begin position="1"/>
        <end position="22"/>
    </location>
</feature>